<keyword evidence="2" id="KW-1185">Reference proteome</keyword>
<sequence>MAENQEIVRLRNKNRITIVYKVVDGCSLSLDLYPASIPSDGGPTTGVPTIVYFHGGGLNVGNRESWFPTWFYNRLNAAGITFISADYRLMPPASGHEIVEDVKDIFAFIHDNAFHEKVYSAWMALQSQLGALSEHTLPPSYKIDKASIGVAGSSAGGLCAYLAAIHVTPKPKVLISVCGQGGHFLSPQYLTPKTQIFFRGRDLLDPSRFSQYLYPEVFDNPDPRWVADSPPAWHPPTSPTPGYPANPRMQLVLLYLQLAVWLDYYTGEHNPGLSQRLNAVLVEKGVDVNWKDVGDEEHTQLVDELSKLIPERHRPLFPQLHIASTPSNALQSHWPPTALIHGTSDTAVLSVESELMYKLLKERGVWVDLVLVDGQDHAFDYAGNAEERFGKDFDKVVEFAVRWIRA</sequence>
<evidence type="ECO:0000313" key="2">
    <source>
        <dbReference type="Proteomes" id="UP000308600"/>
    </source>
</evidence>
<name>A0ACD3AZW1_9AGAR</name>
<reference evidence="1 2" key="1">
    <citation type="journal article" date="2019" name="Nat. Ecol. Evol.">
        <title>Megaphylogeny resolves global patterns of mushroom evolution.</title>
        <authorList>
            <person name="Varga T."/>
            <person name="Krizsan K."/>
            <person name="Foldi C."/>
            <person name="Dima B."/>
            <person name="Sanchez-Garcia M."/>
            <person name="Sanchez-Ramirez S."/>
            <person name="Szollosi G.J."/>
            <person name="Szarkandi J.G."/>
            <person name="Papp V."/>
            <person name="Albert L."/>
            <person name="Andreopoulos W."/>
            <person name="Angelini C."/>
            <person name="Antonin V."/>
            <person name="Barry K.W."/>
            <person name="Bougher N.L."/>
            <person name="Buchanan P."/>
            <person name="Buyck B."/>
            <person name="Bense V."/>
            <person name="Catcheside P."/>
            <person name="Chovatia M."/>
            <person name="Cooper J."/>
            <person name="Damon W."/>
            <person name="Desjardin D."/>
            <person name="Finy P."/>
            <person name="Geml J."/>
            <person name="Haridas S."/>
            <person name="Hughes K."/>
            <person name="Justo A."/>
            <person name="Karasinski D."/>
            <person name="Kautmanova I."/>
            <person name="Kiss B."/>
            <person name="Kocsube S."/>
            <person name="Kotiranta H."/>
            <person name="LaButti K.M."/>
            <person name="Lechner B.E."/>
            <person name="Liimatainen K."/>
            <person name="Lipzen A."/>
            <person name="Lukacs Z."/>
            <person name="Mihaltcheva S."/>
            <person name="Morgado L.N."/>
            <person name="Niskanen T."/>
            <person name="Noordeloos M.E."/>
            <person name="Ohm R.A."/>
            <person name="Ortiz-Santana B."/>
            <person name="Ovrebo C."/>
            <person name="Racz N."/>
            <person name="Riley R."/>
            <person name="Savchenko A."/>
            <person name="Shiryaev A."/>
            <person name="Soop K."/>
            <person name="Spirin V."/>
            <person name="Szebenyi C."/>
            <person name="Tomsovsky M."/>
            <person name="Tulloss R.E."/>
            <person name="Uehling J."/>
            <person name="Grigoriev I.V."/>
            <person name="Vagvolgyi C."/>
            <person name="Papp T."/>
            <person name="Martin F.M."/>
            <person name="Miettinen O."/>
            <person name="Hibbett D.S."/>
            <person name="Nagy L.G."/>
        </authorList>
    </citation>
    <scope>NUCLEOTIDE SEQUENCE [LARGE SCALE GENOMIC DNA]</scope>
    <source>
        <strain evidence="1 2">NL-1719</strain>
    </source>
</reference>
<gene>
    <name evidence="1" type="ORF">BDN72DRAFT_765223</name>
</gene>
<organism evidence="1 2">
    <name type="scientific">Pluteus cervinus</name>
    <dbReference type="NCBI Taxonomy" id="181527"/>
    <lineage>
        <taxon>Eukaryota</taxon>
        <taxon>Fungi</taxon>
        <taxon>Dikarya</taxon>
        <taxon>Basidiomycota</taxon>
        <taxon>Agaricomycotina</taxon>
        <taxon>Agaricomycetes</taxon>
        <taxon>Agaricomycetidae</taxon>
        <taxon>Agaricales</taxon>
        <taxon>Pluteineae</taxon>
        <taxon>Pluteaceae</taxon>
        <taxon>Pluteus</taxon>
    </lineage>
</organism>
<dbReference type="EMBL" id="ML208300">
    <property type="protein sequence ID" value="TFK71298.1"/>
    <property type="molecule type" value="Genomic_DNA"/>
</dbReference>
<evidence type="ECO:0000313" key="1">
    <source>
        <dbReference type="EMBL" id="TFK71298.1"/>
    </source>
</evidence>
<dbReference type="Proteomes" id="UP000308600">
    <property type="component" value="Unassembled WGS sequence"/>
</dbReference>
<protein>
    <submittedName>
        <fullName evidence="1">Alpha/beta-hydrolase</fullName>
    </submittedName>
</protein>
<proteinExistence type="predicted"/>
<accession>A0ACD3AZW1</accession>